<dbReference type="SUPFAM" id="SSF144091">
    <property type="entry name" value="Rhomboid-like"/>
    <property type="match status" value="1"/>
</dbReference>
<evidence type="ECO:0000256" key="4">
    <source>
        <dbReference type="ARBA" id="ARBA00023136"/>
    </source>
</evidence>
<accession>A0A5M6DDE2</accession>
<feature type="transmembrane region" description="Helical" evidence="5">
    <location>
        <begin position="55"/>
        <end position="73"/>
    </location>
</feature>
<dbReference type="InterPro" id="IPR035952">
    <property type="entry name" value="Rhomboid-like_sf"/>
</dbReference>
<reference evidence="7 8" key="1">
    <citation type="submission" date="2019-08" db="EMBL/GenBank/DDBJ databases">
        <authorList>
            <person name="Dhanesh K."/>
            <person name="Kumar G."/>
            <person name="Sasikala C."/>
            <person name="Venkata Ramana C."/>
        </authorList>
    </citation>
    <scope>NUCLEOTIDE SEQUENCE [LARGE SCALE GENOMIC DNA]</scope>
    <source>
        <strain evidence="7 8">JC645</strain>
    </source>
</reference>
<organism evidence="7 8">
    <name type="scientific">Roseiconus nitratireducens</name>
    <dbReference type="NCBI Taxonomy" id="2605748"/>
    <lineage>
        <taxon>Bacteria</taxon>
        <taxon>Pseudomonadati</taxon>
        <taxon>Planctomycetota</taxon>
        <taxon>Planctomycetia</taxon>
        <taxon>Pirellulales</taxon>
        <taxon>Pirellulaceae</taxon>
        <taxon>Roseiconus</taxon>
    </lineage>
</organism>
<keyword evidence="2 5" id="KW-0812">Transmembrane</keyword>
<dbReference type="Gene3D" id="1.20.1540.10">
    <property type="entry name" value="Rhomboid-like"/>
    <property type="match status" value="1"/>
</dbReference>
<keyword evidence="3 5" id="KW-1133">Transmembrane helix</keyword>
<feature type="transmembrane region" description="Helical" evidence="5">
    <location>
        <begin position="104"/>
        <end position="123"/>
    </location>
</feature>
<dbReference type="AlphaFoldDB" id="A0A5M6DDE2"/>
<evidence type="ECO:0000259" key="6">
    <source>
        <dbReference type="Pfam" id="PF01694"/>
    </source>
</evidence>
<comment type="caution">
    <text evidence="7">The sequence shown here is derived from an EMBL/GenBank/DDBJ whole genome shotgun (WGS) entry which is preliminary data.</text>
</comment>
<dbReference type="EMBL" id="VWOX01000003">
    <property type="protein sequence ID" value="KAA5545538.1"/>
    <property type="molecule type" value="Genomic_DNA"/>
</dbReference>
<keyword evidence="7" id="KW-0378">Hydrolase</keyword>
<sequence length="188" mass="20210">MRKEFYWIGVLLLAMWLVRIVDATIPYRLTDYGLQPRTWDGLAGILFMPFLHADFSHLFSNSVSLVILLALLVASRRSPWMLLVVMYLVGAALLWLFGRNANHVGASGLVFGLVGFFLVGGLVRRSPIPIAVAIAVGILFGGTLLSGILPSSGAPISWDGHLCGLIGGAATAYLAGEGRQPFSRGDRG</sequence>
<proteinExistence type="predicted"/>
<evidence type="ECO:0000256" key="2">
    <source>
        <dbReference type="ARBA" id="ARBA00022692"/>
    </source>
</evidence>
<dbReference type="InterPro" id="IPR050925">
    <property type="entry name" value="Rhomboid_protease_S54"/>
</dbReference>
<keyword evidence="8" id="KW-1185">Reference proteome</keyword>
<feature type="transmembrane region" description="Helical" evidence="5">
    <location>
        <begin position="80"/>
        <end position="98"/>
    </location>
</feature>
<feature type="transmembrane region" description="Helical" evidence="5">
    <location>
        <begin position="130"/>
        <end position="150"/>
    </location>
</feature>
<comment type="subcellular location">
    <subcellularLocation>
        <location evidence="1">Membrane</location>
        <topology evidence="1">Multi-pass membrane protein</topology>
    </subcellularLocation>
</comment>
<evidence type="ECO:0000256" key="5">
    <source>
        <dbReference type="SAM" id="Phobius"/>
    </source>
</evidence>
<protein>
    <submittedName>
        <fullName evidence="7">Rhomboid family intramembrane serine protease</fullName>
    </submittedName>
</protein>
<keyword evidence="4 5" id="KW-0472">Membrane</keyword>
<dbReference type="PANTHER" id="PTHR43731">
    <property type="entry name" value="RHOMBOID PROTEASE"/>
    <property type="match status" value="1"/>
</dbReference>
<evidence type="ECO:0000313" key="7">
    <source>
        <dbReference type="EMBL" id="KAA5545538.1"/>
    </source>
</evidence>
<gene>
    <name evidence="7" type="ORF">FYK55_07820</name>
</gene>
<evidence type="ECO:0000256" key="3">
    <source>
        <dbReference type="ARBA" id="ARBA00022989"/>
    </source>
</evidence>
<dbReference type="InterPro" id="IPR022764">
    <property type="entry name" value="Peptidase_S54_rhomboid_dom"/>
</dbReference>
<evidence type="ECO:0000313" key="8">
    <source>
        <dbReference type="Proteomes" id="UP000324479"/>
    </source>
</evidence>
<dbReference type="RefSeq" id="WP_150075807.1">
    <property type="nucleotide sequence ID" value="NZ_VWOX01000003.1"/>
</dbReference>
<evidence type="ECO:0000256" key="1">
    <source>
        <dbReference type="ARBA" id="ARBA00004141"/>
    </source>
</evidence>
<dbReference type="GO" id="GO:0006508">
    <property type="term" value="P:proteolysis"/>
    <property type="evidence" value="ECO:0007669"/>
    <property type="project" value="UniProtKB-KW"/>
</dbReference>
<dbReference type="Pfam" id="PF01694">
    <property type="entry name" value="Rhomboid"/>
    <property type="match status" value="1"/>
</dbReference>
<dbReference type="GO" id="GO:0004252">
    <property type="term" value="F:serine-type endopeptidase activity"/>
    <property type="evidence" value="ECO:0007669"/>
    <property type="project" value="InterPro"/>
</dbReference>
<keyword evidence="7" id="KW-0645">Protease</keyword>
<feature type="domain" description="Peptidase S54 rhomboid" evidence="6">
    <location>
        <begin position="44"/>
        <end position="175"/>
    </location>
</feature>
<dbReference type="PANTHER" id="PTHR43731:SF9">
    <property type="entry name" value="SLR1461 PROTEIN"/>
    <property type="match status" value="1"/>
</dbReference>
<name>A0A5M6DDE2_9BACT</name>
<dbReference type="Proteomes" id="UP000324479">
    <property type="component" value="Unassembled WGS sequence"/>
</dbReference>
<dbReference type="GO" id="GO:0016020">
    <property type="term" value="C:membrane"/>
    <property type="evidence" value="ECO:0007669"/>
    <property type="project" value="UniProtKB-SubCell"/>
</dbReference>